<accession>A0A9Q1GLB9</accession>
<keyword evidence="1" id="KW-1133">Transmembrane helix</keyword>
<evidence type="ECO:0000256" key="1">
    <source>
        <dbReference type="SAM" id="Phobius"/>
    </source>
</evidence>
<protein>
    <submittedName>
        <fullName evidence="2">Uncharacterized protein</fullName>
    </submittedName>
</protein>
<dbReference type="AlphaFoldDB" id="A0A9Q1GLB9"/>
<organism evidence="2 3">
    <name type="scientific">Carnegiea gigantea</name>
    <dbReference type="NCBI Taxonomy" id="171969"/>
    <lineage>
        <taxon>Eukaryota</taxon>
        <taxon>Viridiplantae</taxon>
        <taxon>Streptophyta</taxon>
        <taxon>Embryophyta</taxon>
        <taxon>Tracheophyta</taxon>
        <taxon>Spermatophyta</taxon>
        <taxon>Magnoliopsida</taxon>
        <taxon>eudicotyledons</taxon>
        <taxon>Gunneridae</taxon>
        <taxon>Pentapetalae</taxon>
        <taxon>Caryophyllales</taxon>
        <taxon>Cactineae</taxon>
        <taxon>Cactaceae</taxon>
        <taxon>Cactoideae</taxon>
        <taxon>Echinocereeae</taxon>
        <taxon>Carnegiea</taxon>
    </lineage>
</organism>
<proteinExistence type="predicted"/>
<reference evidence="2" key="1">
    <citation type="submission" date="2022-04" db="EMBL/GenBank/DDBJ databases">
        <title>Carnegiea gigantea Genome sequencing and assembly v2.</title>
        <authorList>
            <person name="Copetti D."/>
            <person name="Sanderson M.J."/>
            <person name="Burquez A."/>
            <person name="Wojciechowski M.F."/>
        </authorList>
    </citation>
    <scope>NUCLEOTIDE SEQUENCE</scope>
    <source>
        <strain evidence="2">SGP5-SGP5p</strain>
        <tissue evidence="2">Aerial part</tissue>
    </source>
</reference>
<comment type="caution">
    <text evidence="2">The sequence shown here is derived from an EMBL/GenBank/DDBJ whole genome shotgun (WGS) entry which is preliminary data.</text>
</comment>
<dbReference type="Proteomes" id="UP001153076">
    <property type="component" value="Unassembled WGS sequence"/>
</dbReference>
<feature type="transmembrane region" description="Helical" evidence="1">
    <location>
        <begin position="82"/>
        <end position="102"/>
    </location>
</feature>
<gene>
    <name evidence="2" type="ORF">Cgig2_025830</name>
</gene>
<dbReference type="EMBL" id="JAKOGI010001996">
    <property type="protein sequence ID" value="KAJ8423322.1"/>
    <property type="molecule type" value="Genomic_DNA"/>
</dbReference>
<keyword evidence="3" id="KW-1185">Reference proteome</keyword>
<dbReference type="OrthoDB" id="1746153at2759"/>
<sequence>MGRTSLASPEIAIDDTTSNLAGNGDTGIRSSHDRSLSLFKRTLPHLDSHNRYKFKSDRLLSPAGGVRHRSRRKGFQFFKGNSLIYSVILFALFGFVFGSIVLQSSITNVFRQGGQRGGASKHGLRVGSSLRFVGPSRFQDDGRLDQLRKEGRNGVRPPRLALVDTLDLDLHITVSRCFMGQVVFLVPISLRTIAVYQILGNTKKNPQSLMLFTVMKNLQKLGYTLKLGVLTIFQFLLKASSANATEDCSFIANGSFSTN</sequence>
<keyword evidence="1" id="KW-0472">Membrane</keyword>
<evidence type="ECO:0000313" key="2">
    <source>
        <dbReference type="EMBL" id="KAJ8423322.1"/>
    </source>
</evidence>
<keyword evidence="1" id="KW-0812">Transmembrane</keyword>
<evidence type="ECO:0000313" key="3">
    <source>
        <dbReference type="Proteomes" id="UP001153076"/>
    </source>
</evidence>
<name>A0A9Q1GLB9_9CARY</name>